<keyword evidence="2" id="KW-1185">Reference proteome</keyword>
<dbReference type="EMBL" id="AWWV01002327">
    <property type="protein sequence ID" value="OMP10518.1"/>
    <property type="molecule type" value="Genomic_DNA"/>
</dbReference>
<proteinExistence type="predicted"/>
<reference evidence="1 2" key="1">
    <citation type="submission" date="2013-09" db="EMBL/GenBank/DDBJ databases">
        <title>Corchorus capsularis genome sequencing.</title>
        <authorList>
            <person name="Alam M."/>
            <person name="Haque M.S."/>
            <person name="Islam M.S."/>
            <person name="Emdad E.M."/>
            <person name="Islam M.M."/>
            <person name="Ahmed B."/>
            <person name="Halim A."/>
            <person name="Hossen Q.M.M."/>
            <person name="Hossain M.Z."/>
            <person name="Ahmed R."/>
            <person name="Khan M.M."/>
            <person name="Islam R."/>
            <person name="Rashid M.M."/>
            <person name="Khan S.A."/>
            <person name="Rahman M.S."/>
            <person name="Alam M."/>
        </authorList>
    </citation>
    <scope>NUCLEOTIDE SEQUENCE [LARGE SCALE GENOMIC DNA]</scope>
    <source>
        <strain evidence="2">cv. CVL-1</strain>
        <tissue evidence="1">Whole seedling</tissue>
    </source>
</reference>
<dbReference type="AlphaFoldDB" id="A0A1R3KU05"/>
<comment type="caution">
    <text evidence="1">The sequence shown here is derived from an EMBL/GenBank/DDBJ whole genome shotgun (WGS) entry which is preliminary data.</text>
</comment>
<evidence type="ECO:0000313" key="1">
    <source>
        <dbReference type="EMBL" id="OMP10518.1"/>
    </source>
</evidence>
<accession>A0A1R3KU05</accession>
<protein>
    <submittedName>
        <fullName evidence="1">Uncharacterized protein</fullName>
    </submittedName>
</protein>
<evidence type="ECO:0000313" key="2">
    <source>
        <dbReference type="Proteomes" id="UP000188268"/>
    </source>
</evidence>
<name>A0A1R3KU05_COCAP</name>
<organism evidence="1 2">
    <name type="scientific">Corchorus capsularis</name>
    <name type="common">Jute</name>
    <dbReference type="NCBI Taxonomy" id="210143"/>
    <lineage>
        <taxon>Eukaryota</taxon>
        <taxon>Viridiplantae</taxon>
        <taxon>Streptophyta</taxon>
        <taxon>Embryophyta</taxon>
        <taxon>Tracheophyta</taxon>
        <taxon>Spermatophyta</taxon>
        <taxon>Magnoliopsida</taxon>
        <taxon>eudicotyledons</taxon>
        <taxon>Gunneridae</taxon>
        <taxon>Pentapetalae</taxon>
        <taxon>rosids</taxon>
        <taxon>malvids</taxon>
        <taxon>Malvales</taxon>
        <taxon>Malvaceae</taxon>
        <taxon>Grewioideae</taxon>
        <taxon>Apeibeae</taxon>
        <taxon>Corchorus</taxon>
    </lineage>
</organism>
<dbReference type="Proteomes" id="UP000188268">
    <property type="component" value="Unassembled WGS sequence"/>
</dbReference>
<sequence>MSPLEKHQSLESLTLQYLAEVWPPVEQRDLEAAMAAMELPVAIALWIMTFRPGLAQKSELTIALLGDHFSPIKASGCFHCHFYSATLSCMCDSWLEAMNQEGGFEVQDFRFIKIRGRSAELLPISPESRPSWRSGHSILRSSTVSQY</sequence>
<gene>
    <name evidence="1" type="ORF">CCACVL1_00904</name>
</gene>
<dbReference type="Gramene" id="OMP10518">
    <property type="protein sequence ID" value="OMP10518"/>
    <property type="gene ID" value="CCACVL1_00904"/>
</dbReference>